<feature type="compositionally biased region" description="Low complexity" evidence="2">
    <location>
        <begin position="48"/>
        <end position="58"/>
    </location>
</feature>
<accession>A0ABR1M1P7</accession>
<evidence type="ECO:0000313" key="4">
    <source>
        <dbReference type="Proteomes" id="UP001360953"/>
    </source>
</evidence>
<evidence type="ECO:0000313" key="3">
    <source>
        <dbReference type="EMBL" id="KAK7539972.1"/>
    </source>
</evidence>
<dbReference type="Proteomes" id="UP001360953">
    <property type="component" value="Unassembled WGS sequence"/>
</dbReference>
<comment type="caution">
    <text evidence="3">The sequence shown here is derived from an EMBL/GenBank/DDBJ whole genome shotgun (WGS) entry which is preliminary data.</text>
</comment>
<protein>
    <submittedName>
        <fullName evidence="3">Uncharacterized protein</fullName>
    </submittedName>
</protein>
<feature type="coiled-coil region" evidence="1">
    <location>
        <begin position="95"/>
        <end position="136"/>
    </location>
</feature>
<proteinExistence type="predicted"/>
<dbReference type="GeneID" id="92036502"/>
<evidence type="ECO:0000256" key="2">
    <source>
        <dbReference type="SAM" id="MobiDB-lite"/>
    </source>
</evidence>
<organism evidence="3 4">
    <name type="scientific">Phyllosticta citribraziliensis</name>
    <dbReference type="NCBI Taxonomy" id="989973"/>
    <lineage>
        <taxon>Eukaryota</taxon>
        <taxon>Fungi</taxon>
        <taxon>Dikarya</taxon>
        <taxon>Ascomycota</taxon>
        <taxon>Pezizomycotina</taxon>
        <taxon>Dothideomycetes</taxon>
        <taxon>Dothideomycetes incertae sedis</taxon>
        <taxon>Botryosphaeriales</taxon>
        <taxon>Phyllostictaceae</taxon>
        <taxon>Phyllosticta</taxon>
    </lineage>
</organism>
<dbReference type="EMBL" id="JBBPEH010000004">
    <property type="protein sequence ID" value="KAK7539972.1"/>
    <property type="molecule type" value="Genomic_DNA"/>
</dbReference>
<sequence length="446" mass="52004">MTKSRPVKQKRAEQKEDAISPVKRAKWTPEVKESHNIGQDESEDGDSSRSPTNKNSSSIDLDDKDLFRLVSSLKGQIERQQTDVEEILGLQRGQRPKFEEVAAQWSQEKEDLEQKLEEKQQELDECVEQLQLFHDRFLKCEDSKWMPEGDQSIAFAVKDLQSSIRTWARKYSVDSFGKLFPPKQRKEEFFKQQAFLHQVVRITSIKDFRSLRELEHPFLVFAALLSNFILRAIFEDPFFHWRDPDNMKGEFTFRMVAKKMFQEMSSDDVIKAIAFRLNILRHSFPESSCPQTTRAEPNEILCPKSVPKDGLKSIYHYLRKTFLEGPPQLWIQRDMDETERLGMNQDLSQILRQAGNLHLRLMTHRTQFEWVQPEGVVGKSFKVKDPVLQADQANDVLDEKDETWNGEKIQMLVGVGLMARGDAFGNDYSKRRLIAPSRVYLQSDWS</sequence>
<evidence type="ECO:0000256" key="1">
    <source>
        <dbReference type="SAM" id="Coils"/>
    </source>
</evidence>
<name>A0ABR1M1P7_9PEZI</name>
<keyword evidence="1" id="KW-0175">Coiled coil</keyword>
<feature type="region of interest" description="Disordered" evidence="2">
    <location>
        <begin position="1"/>
        <end position="61"/>
    </location>
</feature>
<dbReference type="RefSeq" id="XP_066657243.1">
    <property type="nucleotide sequence ID" value="XM_066803596.1"/>
</dbReference>
<reference evidence="3 4" key="1">
    <citation type="submission" date="2024-04" db="EMBL/GenBank/DDBJ databases">
        <title>Phyllosticta paracitricarpa is synonymous to the EU quarantine fungus P. citricarpa based on phylogenomic analyses.</title>
        <authorList>
            <consortium name="Lawrence Berkeley National Laboratory"/>
            <person name="Van ingen-buijs V.A."/>
            <person name="Van westerhoven A.C."/>
            <person name="Haridas S."/>
            <person name="Skiadas P."/>
            <person name="Martin F."/>
            <person name="Groenewald J.Z."/>
            <person name="Crous P.W."/>
            <person name="Seidl M.F."/>
        </authorList>
    </citation>
    <scope>NUCLEOTIDE SEQUENCE [LARGE SCALE GENOMIC DNA]</scope>
    <source>
        <strain evidence="3 4">CPC 17464</strain>
    </source>
</reference>
<gene>
    <name evidence="3" type="ORF">J3D65DRAFT_676053</name>
</gene>
<keyword evidence="4" id="KW-1185">Reference proteome</keyword>